<comment type="caution">
    <text evidence="2">The sequence shown here is derived from an EMBL/GenBank/DDBJ whole genome shotgun (WGS) entry which is preliminary data.</text>
</comment>
<evidence type="ECO:0000313" key="2">
    <source>
        <dbReference type="EMBL" id="KRW98792.1"/>
    </source>
</evidence>
<protein>
    <recommendedName>
        <fullName evidence="4">Amino acid transporter transmembrane domain-containing protein</fullName>
    </recommendedName>
</protein>
<evidence type="ECO:0008006" key="4">
    <source>
        <dbReference type="Google" id="ProtNLM"/>
    </source>
</evidence>
<organism evidence="2 3">
    <name type="scientific">Pseudocohnilembus persalinus</name>
    <name type="common">Ciliate</name>
    <dbReference type="NCBI Taxonomy" id="266149"/>
    <lineage>
        <taxon>Eukaryota</taxon>
        <taxon>Sar</taxon>
        <taxon>Alveolata</taxon>
        <taxon>Ciliophora</taxon>
        <taxon>Intramacronucleata</taxon>
        <taxon>Oligohymenophorea</taxon>
        <taxon>Scuticociliatia</taxon>
        <taxon>Philasterida</taxon>
        <taxon>Pseudocohnilembidae</taxon>
        <taxon>Pseudocohnilembus</taxon>
    </lineage>
</organism>
<evidence type="ECO:0000313" key="3">
    <source>
        <dbReference type="Proteomes" id="UP000054937"/>
    </source>
</evidence>
<dbReference type="InParanoid" id="A0A0V0Q963"/>
<sequence>MLFLLLLSYTYIFITIIQIILFTSQYGVLAIIVYGGYMAYLSIYNISLSNFSANWDKVHLFPNDFSQVILVMGNFSLAFLSHNAITTMLANAKDQSKNTRNVSLGYLNVLSIYGLIGIFGAVGILNLDWEQDGIQTTVLYVDFICSTLFHFT</sequence>
<feature type="transmembrane region" description="Helical" evidence="1">
    <location>
        <begin position="29"/>
        <end position="48"/>
    </location>
</feature>
<feature type="transmembrane region" description="Helical" evidence="1">
    <location>
        <begin position="6"/>
        <end position="22"/>
    </location>
</feature>
<gene>
    <name evidence="2" type="ORF">PPERSA_10563</name>
</gene>
<feature type="transmembrane region" description="Helical" evidence="1">
    <location>
        <begin position="68"/>
        <end position="92"/>
    </location>
</feature>
<accession>A0A0V0Q963</accession>
<dbReference type="Proteomes" id="UP000054937">
    <property type="component" value="Unassembled WGS sequence"/>
</dbReference>
<dbReference type="AlphaFoldDB" id="A0A0V0Q963"/>
<keyword evidence="3" id="KW-1185">Reference proteome</keyword>
<evidence type="ECO:0000256" key="1">
    <source>
        <dbReference type="SAM" id="Phobius"/>
    </source>
</evidence>
<dbReference type="OrthoDB" id="294730at2759"/>
<keyword evidence="1" id="KW-0472">Membrane</keyword>
<keyword evidence="1" id="KW-1133">Transmembrane helix</keyword>
<proteinExistence type="predicted"/>
<name>A0A0V0Q963_PSEPJ</name>
<feature type="transmembrane region" description="Helical" evidence="1">
    <location>
        <begin position="104"/>
        <end position="127"/>
    </location>
</feature>
<keyword evidence="1" id="KW-0812">Transmembrane</keyword>
<reference evidence="2 3" key="1">
    <citation type="journal article" date="2015" name="Sci. Rep.">
        <title>Genome of the facultative scuticociliatosis pathogen Pseudocohnilembus persalinus provides insight into its virulence through horizontal gene transfer.</title>
        <authorList>
            <person name="Xiong J."/>
            <person name="Wang G."/>
            <person name="Cheng J."/>
            <person name="Tian M."/>
            <person name="Pan X."/>
            <person name="Warren A."/>
            <person name="Jiang C."/>
            <person name="Yuan D."/>
            <person name="Miao W."/>
        </authorList>
    </citation>
    <scope>NUCLEOTIDE SEQUENCE [LARGE SCALE GENOMIC DNA]</scope>
    <source>
        <strain evidence="2">36N120E</strain>
    </source>
</reference>
<dbReference type="EMBL" id="LDAU01000229">
    <property type="protein sequence ID" value="KRW98792.1"/>
    <property type="molecule type" value="Genomic_DNA"/>
</dbReference>